<reference evidence="4" key="1">
    <citation type="submission" date="2019-08" db="EMBL/GenBank/DDBJ databases">
        <authorList>
            <person name="Kucharzyk K."/>
            <person name="Murdoch R.W."/>
            <person name="Higgins S."/>
            <person name="Loffler F."/>
        </authorList>
    </citation>
    <scope>NUCLEOTIDE SEQUENCE</scope>
</reference>
<evidence type="ECO:0000256" key="2">
    <source>
        <dbReference type="ARBA" id="ARBA00022448"/>
    </source>
</evidence>
<dbReference type="AlphaFoldDB" id="A0A645CJ23"/>
<dbReference type="Gene3D" id="3.40.190.170">
    <property type="entry name" value="Bacterial extracellular solute-binding protein, family 7"/>
    <property type="match status" value="1"/>
</dbReference>
<dbReference type="EMBL" id="VSSQ01027605">
    <property type="protein sequence ID" value="MPM76934.1"/>
    <property type="molecule type" value="Genomic_DNA"/>
</dbReference>
<sequence>MYVDLFKLLGADPVTMNASELYTALSQGAVDGQENPADMTITQKFCEVLDYMTTWGYSCEPIILSTSMKTWESLSDVDKKIFEEAAIIACEAQIKAAKIRDDGYMKQLVDEFKIQRTDLSAEQLSAFKAKAQPIYEQYRSKMGEDLYKAFGVK</sequence>
<evidence type="ECO:0000256" key="3">
    <source>
        <dbReference type="ARBA" id="ARBA00022729"/>
    </source>
</evidence>
<evidence type="ECO:0000313" key="4">
    <source>
        <dbReference type="EMBL" id="MPM76934.1"/>
    </source>
</evidence>
<dbReference type="InterPro" id="IPR038404">
    <property type="entry name" value="TRAP_DctP_sf"/>
</dbReference>
<dbReference type="PANTHER" id="PTHR33376">
    <property type="match status" value="1"/>
</dbReference>
<dbReference type="PANTHER" id="PTHR33376:SF7">
    <property type="entry name" value="C4-DICARBOXYLATE-BINDING PROTEIN DCTB"/>
    <property type="match status" value="1"/>
</dbReference>
<evidence type="ECO:0000256" key="1">
    <source>
        <dbReference type="ARBA" id="ARBA00009023"/>
    </source>
</evidence>
<dbReference type="InterPro" id="IPR018389">
    <property type="entry name" value="DctP_fam"/>
</dbReference>
<gene>
    <name evidence="4" type="primary">siaP_10</name>
    <name evidence="4" type="ORF">SDC9_123933</name>
</gene>
<keyword evidence="3" id="KW-0732">Signal</keyword>
<comment type="caution">
    <text evidence="4">The sequence shown here is derived from an EMBL/GenBank/DDBJ whole genome shotgun (WGS) entry which is preliminary data.</text>
</comment>
<name>A0A645CJ23_9ZZZZ</name>
<keyword evidence="2" id="KW-0813">Transport</keyword>
<protein>
    <submittedName>
        <fullName evidence="4">Sialic acid-binding periplasmic protein SiaP</fullName>
    </submittedName>
</protein>
<proteinExistence type="inferred from homology"/>
<accession>A0A645CJ23</accession>
<dbReference type="Pfam" id="PF03480">
    <property type="entry name" value="DctP"/>
    <property type="match status" value="1"/>
</dbReference>
<dbReference type="GO" id="GO:0055085">
    <property type="term" value="P:transmembrane transport"/>
    <property type="evidence" value="ECO:0007669"/>
    <property type="project" value="InterPro"/>
</dbReference>
<comment type="similarity">
    <text evidence="1">Belongs to the bacterial solute-binding protein 7 family.</text>
</comment>
<organism evidence="4">
    <name type="scientific">bioreactor metagenome</name>
    <dbReference type="NCBI Taxonomy" id="1076179"/>
    <lineage>
        <taxon>unclassified sequences</taxon>
        <taxon>metagenomes</taxon>
        <taxon>ecological metagenomes</taxon>
    </lineage>
</organism>
<dbReference type="NCBIfam" id="NF037995">
    <property type="entry name" value="TRAP_S1"/>
    <property type="match status" value="1"/>
</dbReference>